<gene>
    <name evidence="1" type="ORF">NDR86_31050</name>
</gene>
<name>A0A9X2EC01_9NOCA</name>
<comment type="caution">
    <text evidence="1">The sequence shown here is derived from an EMBL/GenBank/DDBJ whole genome shotgun (WGS) entry which is preliminary data.</text>
</comment>
<dbReference type="EMBL" id="JAMRXG010000018">
    <property type="protein sequence ID" value="MCM6777932.1"/>
    <property type="molecule type" value="Genomic_DNA"/>
</dbReference>
<evidence type="ECO:0000313" key="1">
    <source>
        <dbReference type="EMBL" id="MCM6777932.1"/>
    </source>
</evidence>
<organism evidence="1 2">
    <name type="scientific">Nocardia pulmonis</name>
    <dbReference type="NCBI Taxonomy" id="2951408"/>
    <lineage>
        <taxon>Bacteria</taxon>
        <taxon>Bacillati</taxon>
        <taxon>Actinomycetota</taxon>
        <taxon>Actinomycetes</taxon>
        <taxon>Mycobacteriales</taxon>
        <taxon>Nocardiaceae</taxon>
        <taxon>Nocardia</taxon>
    </lineage>
</organism>
<dbReference type="Proteomes" id="UP001139157">
    <property type="component" value="Unassembled WGS sequence"/>
</dbReference>
<accession>A0A9X2EC01</accession>
<dbReference type="AlphaFoldDB" id="A0A9X2EC01"/>
<dbReference type="RefSeq" id="WP_251917394.1">
    <property type="nucleotide sequence ID" value="NZ_JAMRXG010000018.1"/>
</dbReference>
<evidence type="ECO:0000313" key="2">
    <source>
        <dbReference type="Proteomes" id="UP001139157"/>
    </source>
</evidence>
<proteinExistence type="predicted"/>
<sequence>MADKYLYNNAGTITEREATVSSAGAGSAGKIPALDGNGKLAANMMPTGFGADVNSIQASENLAANDLVNIHDVGGSARVRKADASAAGKEAHGFVLAAVTSGNNADVYSEGTNAGLTGLTPGKLFLSTTPGQATSTAPSGSGQVVQVVGVATSATAFNFEAQPPIVLA</sequence>
<reference evidence="1" key="1">
    <citation type="submission" date="2022-06" db="EMBL/GenBank/DDBJ databases">
        <title>Novel species in genus nocardia.</title>
        <authorList>
            <person name="Li F."/>
        </authorList>
    </citation>
    <scope>NUCLEOTIDE SEQUENCE</scope>
    <source>
        <strain evidence="1">CDC141</strain>
    </source>
</reference>
<keyword evidence="2" id="KW-1185">Reference proteome</keyword>
<protein>
    <submittedName>
        <fullName evidence="1">Uncharacterized protein</fullName>
    </submittedName>
</protein>